<feature type="chain" id="PRO_5046810729" description="peptidylprolyl isomerase" evidence="8">
    <location>
        <begin position="22"/>
        <end position="257"/>
    </location>
</feature>
<dbReference type="InterPro" id="IPR027304">
    <property type="entry name" value="Trigger_fact/SurA_dom_sf"/>
</dbReference>
<proteinExistence type="predicted"/>
<dbReference type="Pfam" id="PF13624">
    <property type="entry name" value="SurA_N_3"/>
    <property type="match status" value="1"/>
</dbReference>
<reference evidence="9 10" key="1">
    <citation type="journal article" date="2011" name="Front. Microbiol.">
        <title>Genomic signatures of strain selection and enhancement in Bacillus atrophaeus var. globigii, a historical biowarfare simulant.</title>
        <authorList>
            <person name="Gibbons H.S."/>
            <person name="Broomall S.M."/>
            <person name="McNew L.A."/>
            <person name="Daligault H."/>
            <person name="Chapman C."/>
            <person name="Bruce D."/>
            <person name="Karavis M."/>
            <person name="Krepps M."/>
            <person name="McGregor P.A."/>
            <person name="Hong C."/>
            <person name="Park K.H."/>
            <person name="Akmal A."/>
            <person name="Feldman A."/>
            <person name="Lin J.S."/>
            <person name="Chang W.E."/>
            <person name="Higgs B.W."/>
            <person name="Demirev P."/>
            <person name="Lindquist J."/>
            <person name="Liem A."/>
            <person name="Fochler E."/>
            <person name="Read T.D."/>
            <person name="Tapia R."/>
            <person name="Johnson S."/>
            <person name="Bishop-Lilly K.A."/>
            <person name="Detter C."/>
            <person name="Han C."/>
            <person name="Sozhamannan S."/>
            <person name="Rosenzweig C.N."/>
            <person name="Skowronski E.W."/>
        </authorList>
    </citation>
    <scope>NUCLEOTIDE SEQUENCE [LARGE SCALE GENOMIC DNA]</scope>
    <source>
        <strain evidence="9 10">1942</strain>
    </source>
</reference>
<dbReference type="EMBL" id="CP002207">
    <property type="protein sequence ID" value="ADP34867.1"/>
    <property type="molecule type" value="Genomic_DNA"/>
</dbReference>
<feature type="coiled-coil region" evidence="6">
    <location>
        <begin position="217"/>
        <end position="254"/>
    </location>
</feature>
<evidence type="ECO:0000256" key="1">
    <source>
        <dbReference type="ARBA" id="ARBA00000971"/>
    </source>
</evidence>
<dbReference type="PROSITE" id="PS51257">
    <property type="entry name" value="PROKAR_LIPOPROTEIN"/>
    <property type="match status" value="1"/>
</dbReference>
<keyword evidence="3 8" id="KW-0732">Signal</keyword>
<dbReference type="InterPro" id="IPR050245">
    <property type="entry name" value="PrsA_foldase"/>
</dbReference>
<accession>A0ABM5M432</accession>
<evidence type="ECO:0000256" key="4">
    <source>
        <dbReference type="ARBA" id="ARBA00023110"/>
    </source>
</evidence>
<feature type="region of interest" description="Disordered" evidence="7">
    <location>
        <begin position="23"/>
        <end position="65"/>
    </location>
</feature>
<evidence type="ECO:0000256" key="8">
    <source>
        <dbReference type="SAM" id="SignalP"/>
    </source>
</evidence>
<keyword evidence="4" id="KW-0697">Rotamase</keyword>
<feature type="compositionally biased region" description="Basic and acidic residues" evidence="7">
    <location>
        <begin position="24"/>
        <end position="34"/>
    </location>
</feature>
<evidence type="ECO:0000256" key="5">
    <source>
        <dbReference type="ARBA" id="ARBA00023235"/>
    </source>
</evidence>
<keyword evidence="10" id="KW-1185">Reference proteome</keyword>
<feature type="compositionally biased region" description="Low complexity" evidence="7">
    <location>
        <begin position="35"/>
        <end position="53"/>
    </location>
</feature>
<evidence type="ECO:0000256" key="3">
    <source>
        <dbReference type="ARBA" id="ARBA00022729"/>
    </source>
</evidence>
<evidence type="ECO:0000256" key="7">
    <source>
        <dbReference type="SAM" id="MobiDB-lite"/>
    </source>
</evidence>
<evidence type="ECO:0000256" key="6">
    <source>
        <dbReference type="SAM" id="Coils"/>
    </source>
</evidence>
<evidence type="ECO:0000313" key="9">
    <source>
        <dbReference type="EMBL" id="ADP34867.1"/>
    </source>
</evidence>
<comment type="catalytic activity">
    <reaction evidence="1">
        <text>[protein]-peptidylproline (omega=180) = [protein]-peptidylproline (omega=0)</text>
        <dbReference type="Rhea" id="RHEA:16237"/>
        <dbReference type="Rhea" id="RHEA-COMP:10747"/>
        <dbReference type="Rhea" id="RHEA-COMP:10748"/>
        <dbReference type="ChEBI" id="CHEBI:83833"/>
        <dbReference type="ChEBI" id="CHEBI:83834"/>
        <dbReference type="EC" id="5.2.1.8"/>
    </reaction>
</comment>
<dbReference type="RefSeq" id="WP_003327932.1">
    <property type="nucleotide sequence ID" value="NC_014639.1"/>
</dbReference>
<dbReference type="EC" id="5.2.1.8" evidence="2"/>
<protein>
    <recommendedName>
        <fullName evidence="2">peptidylprolyl isomerase</fullName>
        <ecNumber evidence="2">5.2.1.8</ecNumber>
    </recommendedName>
</protein>
<dbReference type="Gene3D" id="1.10.4030.10">
    <property type="entry name" value="Porin chaperone SurA, peptide-binding domain"/>
    <property type="match status" value="1"/>
</dbReference>
<evidence type="ECO:0000313" key="10">
    <source>
        <dbReference type="Proteomes" id="UP000006867"/>
    </source>
</evidence>
<organism evidence="9 10">
    <name type="scientific">Bacillus atrophaeus (strain 1942)</name>
    <dbReference type="NCBI Taxonomy" id="720555"/>
    <lineage>
        <taxon>Bacteria</taxon>
        <taxon>Bacillati</taxon>
        <taxon>Bacillota</taxon>
        <taxon>Bacilli</taxon>
        <taxon>Bacillales</taxon>
        <taxon>Bacillaceae</taxon>
        <taxon>Bacillus</taxon>
    </lineage>
</organism>
<gene>
    <name evidence="9" type="ordered locus">BATR1942_19760</name>
</gene>
<keyword evidence="9" id="KW-0449">Lipoprotein</keyword>
<feature type="signal peptide" evidence="8">
    <location>
        <begin position="1"/>
        <end position="21"/>
    </location>
</feature>
<keyword evidence="5" id="KW-0413">Isomerase</keyword>
<dbReference type="PANTHER" id="PTHR47245:SF1">
    <property type="entry name" value="FOLDASE PROTEIN PRSA"/>
    <property type="match status" value="1"/>
</dbReference>
<dbReference type="PANTHER" id="PTHR47245">
    <property type="entry name" value="PEPTIDYLPROLYL ISOMERASE"/>
    <property type="match status" value="1"/>
</dbReference>
<feature type="compositionally biased region" description="Basic and acidic residues" evidence="7">
    <location>
        <begin position="54"/>
        <end position="65"/>
    </location>
</feature>
<dbReference type="SUPFAM" id="SSF109998">
    <property type="entry name" value="Triger factor/SurA peptide-binding domain-like"/>
    <property type="match status" value="1"/>
</dbReference>
<name>A0ABM5M432_BACA1</name>
<sequence length="257" mass="28827">MKSLMSPLLIGVMALALTACGSNDEGKKEAKAADQTKSAQTEQQQDQAKQMEAMQKKLDKQKTDDKKTVAIVNNEKLTGSDYNSVLTSAQTQYQQSGQDPTSKDAAKQIKKQTINSLVGQTLLLQEANKKGYKASDKEVDKQLAESKKQYKSDKEFNAALKKAGLNTTKLKSELADNIKYEKYVEKEVPKDKVTDKEVKDYYDQYAAKQGSSEGQKLPKLSEVKTQIKQQLEQQKQQEKLVKQVEKLKKNAKLEINI</sequence>
<keyword evidence="6" id="KW-0175">Coiled coil</keyword>
<evidence type="ECO:0000256" key="2">
    <source>
        <dbReference type="ARBA" id="ARBA00013194"/>
    </source>
</evidence>
<dbReference type="Proteomes" id="UP000006867">
    <property type="component" value="Chromosome"/>
</dbReference>